<dbReference type="Proteomes" id="UP000029409">
    <property type="component" value="Chromosome"/>
</dbReference>
<gene>
    <name evidence="3" type="ORF">PDUR_11820</name>
</gene>
<dbReference type="GO" id="GO:0019752">
    <property type="term" value="P:carboxylic acid metabolic process"/>
    <property type="evidence" value="ECO:0007669"/>
    <property type="project" value="InterPro"/>
</dbReference>
<organism evidence="3 4">
    <name type="scientific">Paenibacillus durus</name>
    <name type="common">Paenibacillus azotofixans</name>
    <dbReference type="NCBI Taxonomy" id="44251"/>
    <lineage>
        <taxon>Bacteria</taxon>
        <taxon>Bacillati</taxon>
        <taxon>Bacillota</taxon>
        <taxon>Bacilli</taxon>
        <taxon>Bacillales</taxon>
        <taxon>Paenibacillaceae</taxon>
        <taxon>Paenibacillus</taxon>
    </lineage>
</organism>
<name>A0A089HP64_PAEDU</name>
<dbReference type="KEGG" id="pdu:PDUR_11820"/>
<proteinExistence type="predicted"/>
<dbReference type="SUPFAM" id="SSF51569">
    <property type="entry name" value="Aldolase"/>
    <property type="match status" value="1"/>
</dbReference>
<evidence type="ECO:0000313" key="3">
    <source>
        <dbReference type="EMBL" id="AIQ12510.1"/>
    </source>
</evidence>
<protein>
    <submittedName>
        <fullName evidence="3">Homocitrate synthase</fullName>
    </submittedName>
</protein>
<dbReference type="Gene3D" id="3.20.20.70">
    <property type="entry name" value="Aldolase class I"/>
    <property type="match status" value="1"/>
</dbReference>
<dbReference type="OrthoDB" id="9804858at2"/>
<dbReference type="PANTHER" id="PTHR42880:SF1">
    <property type="entry name" value="ISOPROPYLMALATE_HOMOCITRATE_CITRAMALATE SYNTHASE FAMILY PROTEIN"/>
    <property type="match status" value="1"/>
</dbReference>
<dbReference type="PROSITE" id="PS50991">
    <property type="entry name" value="PYR_CT"/>
    <property type="match status" value="1"/>
</dbReference>
<dbReference type="InterPro" id="IPR002034">
    <property type="entry name" value="AIPM/Hcit_synth_CS"/>
</dbReference>
<keyword evidence="4" id="KW-1185">Reference proteome</keyword>
<dbReference type="AlphaFoldDB" id="A0A089HP64"/>
<dbReference type="PROSITE" id="PS00816">
    <property type="entry name" value="AIPM_HOMOCIT_SYNTH_2"/>
    <property type="match status" value="1"/>
</dbReference>
<dbReference type="PANTHER" id="PTHR42880">
    <property type="entry name" value="HOMOCITRATE SYNTHASE"/>
    <property type="match status" value="1"/>
</dbReference>
<accession>A0A089HP64</accession>
<dbReference type="InterPro" id="IPR013477">
    <property type="entry name" value="NifV/FrbC"/>
</dbReference>
<dbReference type="GO" id="GO:0046912">
    <property type="term" value="F:acyltransferase activity, acyl groups converted into alkyl on transfer"/>
    <property type="evidence" value="ECO:0007669"/>
    <property type="project" value="InterPro"/>
</dbReference>
<evidence type="ECO:0000259" key="2">
    <source>
        <dbReference type="PROSITE" id="PS50991"/>
    </source>
</evidence>
<dbReference type="CDD" id="cd07939">
    <property type="entry name" value="DRE_TIM_NifV"/>
    <property type="match status" value="1"/>
</dbReference>
<evidence type="ECO:0000313" key="4">
    <source>
        <dbReference type="Proteomes" id="UP000029409"/>
    </source>
</evidence>
<dbReference type="STRING" id="44251.PDUR_11820"/>
<reference evidence="3 4" key="1">
    <citation type="submission" date="2014-08" db="EMBL/GenBank/DDBJ databases">
        <title>Comparative genomics of the Paenibacillus odorifer group.</title>
        <authorList>
            <person name="den Bakker H.C."/>
            <person name="Tsai Y.-C."/>
            <person name="Martin N."/>
            <person name="Korlach J."/>
            <person name="Wiedmann M."/>
        </authorList>
    </citation>
    <scope>NUCLEOTIDE SEQUENCE [LARGE SCALE GENOMIC DNA]</scope>
    <source>
        <strain evidence="3 4">DSM 1735</strain>
    </source>
</reference>
<feature type="domain" description="Pyruvate carboxyltransferase" evidence="2">
    <location>
        <begin position="7"/>
        <end position="258"/>
    </location>
</feature>
<dbReference type="eggNOG" id="COG0119">
    <property type="taxonomic scope" value="Bacteria"/>
</dbReference>
<sequence>MQSKVSFQLVDTTMRDGEQTAGVVFSQEEKLQMAVKLDEAGIPWIEAGIPAMGRREQETLKEMLSLPLRATLIAWNRADEADIRASIACGFSHIHLSLPVSDLHIQFKLKKSREWVLERLQHILQFTKSFGCTVFVGAEDASRADPEFLLQYADVASRFGAERLRYADTVGCLDPFETFSRVNHLVSRSSLPVEFHGHNDFGLAAANTLSAFHAGAALASVTISGIGERAGNASLEEVVTSMSHLYRFSCGLQLPVLPELTHLLSRASGRPIQTYRSVMTAMNG</sequence>
<keyword evidence="1" id="KW-0808">Transferase</keyword>
<dbReference type="EMBL" id="CP009288">
    <property type="protein sequence ID" value="AIQ12510.1"/>
    <property type="molecule type" value="Genomic_DNA"/>
</dbReference>
<dbReference type="InterPro" id="IPR013785">
    <property type="entry name" value="Aldolase_TIM"/>
</dbReference>
<dbReference type="RefSeq" id="WP_042206357.1">
    <property type="nucleotide sequence ID" value="NZ_CP009288.1"/>
</dbReference>
<dbReference type="Pfam" id="PF00682">
    <property type="entry name" value="HMGL-like"/>
    <property type="match status" value="1"/>
</dbReference>
<dbReference type="InterPro" id="IPR000891">
    <property type="entry name" value="PYR_CT"/>
</dbReference>
<evidence type="ECO:0000256" key="1">
    <source>
        <dbReference type="ARBA" id="ARBA00022679"/>
    </source>
</evidence>